<gene>
    <name evidence="7" type="primary">murI</name>
    <name evidence="8" type="ORF">T9A_03045</name>
</gene>
<dbReference type="RefSeq" id="WP_035250161.1">
    <property type="nucleotide sequence ID" value="NZ_ARXU01000016.1"/>
</dbReference>
<dbReference type="InterPro" id="IPR033134">
    <property type="entry name" value="Asp/Glu_racemase_AS_2"/>
</dbReference>
<sequence>MPHSHPIGIFDSGIGGLSVAAKVRELLPADDILYVADSRHAPYGDKSDDFILERMNTVTDFLLGQGAKAVVVACNTATTSAIAQLRSTWSVPIIGVEPGVKPAVLATRSGVVGVLATPRTLQTHSFSALAARFSSTVSIAVQPCPDLVGQIEALRFDDDSTLELLHRYIAPLLEKGADTIVLGCTHYNYLAGRIARVAGPDVQIVSTESAVAREVVRRLKCEGLLADADSIGKEAFHTSGEVAVFGRQIECLWGAGKAVYPL</sequence>
<dbReference type="PANTHER" id="PTHR21198:SF2">
    <property type="entry name" value="GLUTAMATE RACEMASE"/>
    <property type="match status" value="1"/>
</dbReference>
<keyword evidence="5 7" id="KW-0413">Isomerase</keyword>
<comment type="function">
    <text evidence="7">Provides the (R)-glutamate required for cell wall biosynthesis.</text>
</comment>
<evidence type="ECO:0000256" key="2">
    <source>
        <dbReference type="ARBA" id="ARBA00013090"/>
    </source>
</evidence>
<keyword evidence="6 7" id="KW-0961">Cell wall biogenesis/degradation</keyword>
<keyword evidence="3 7" id="KW-0133">Cell shape</keyword>
<feature type="binding site" evidence="7">
    <location>
        <begin position="185"/>
        <end position="186"/>
    </location>
    <ligand>
        <name>substrate</name>
    </ligand>
</feature>
<organism evidence="8 9">
    <name type="scientific">Alcanivorax jadensis T9</name>
    <dbReference type="NCBI Taxonomy" id="1177181"/>
    <lineage>
        <taxon>Bacteria</taxon>
        <taxon>Pseudomonadati</taxon>
        <taxon>Pseudomonadota</taxon>
        <taxon>Gammaproteobacteria</taxon>
        <taxon>Oceanospirillales</taxon>
        <taxon>Alcanivoracaceae</taxon>
        <taxon>Alcanivorax</taxon>
    </lineage>
</organism>
<accession>A0ABR4W9J7</accession>
<dbReference type="Pfam" id="PF01177">
    <property type="entry name" value="Asp_Glu_race"/>
    <property type="match status" value="1"/>
</dbReference>
<evidence type="ECO:0000313" key="9">
    <source>
        <dbReference type="Proteomes" id="UP000029443"/>
    </source>
</evidence>
<feature type="active site" description="Proton donor/acceptor" evidence="7">
    <location>
        <position position="184"/>
    </location>
</feature>
<feature type="binding site" evidence="7">
    <location>
        <begin position="75"/>
        <end position="76"/>
    </location>
    <ligand>
        <name>substrate</name>
    </ligand>
</feature>
<dbReference type="NCBIfam" id="TIGR00067">
    <property type="entry name" value="glut_race"/>
    <property type="match status" value="1"/>
</dbReference>
<dbReference type="Proteomes" id="UP000029443">
    <property type="component" value="Unassembled WGS sequence"/>
</dbReference>
<dbReference type="InterPro" id="IPR001920">
    <property type="entry name" value="Asp/Glu_race"/>
</dbReference>
<dbReference type="InterPro" id="IPR018187">
    <property type="entry name" value="Asp/Glu_racemase_AS_1"/>
</dbReference>
<feature type="binding site" evidence="7">
    <location>
        <begin position="11"/>
        <end position="12"/>
    </location>
    <ligand>
        <name>substrate</name>
    </ligand>
</feature>
<evidence type="ECO:0000256" key="5">
    <source>
        <dbReference type="ARBA" id="ARBA00023235"/>
    </source>
</evidence>
<feature type="active site" description="Proton donor/acceptor" evidence="7">
    <location>
        <position position="74"/>
    </location>
</feature>
<reference evidence="8 9" key="1">
    <citation type="submission" date="2012-09" db="EMBL/GenBank/DDBJ databases">
        <title>Genome Sequence of alkane-degrading Bacterium Alcanivorax jadensis T9.</title>
        <authorList>
            <person name="Lai Q."/>
            <person name="Shao Z."/>
        </authorList>
    </citation>
    <scope>NUCLEOTIDE SEQUENCE [LARGE SCALE GENOMIC DNA]</scope>
    <source>
        <strain evidence="8 9">T9</strain>
    </source>
</reference>
<comment type="catalytic activity">
    <reaction evidence="1 7">
        <text>L-glutamate = D-glutamate</text>
        <dbReference type="Rhea" id="RHEA:12813"/>
        <dbReference type="ChEBI" id="CHEBI:29985"/>
        <dbReference type="ChEBI" id="CHEBI:29986"/>
        <dbReference type="EC" id="5.1.1.3"/>
    </reaction>
</comment>
<dbReference type="PROSITE" id="PS00923">
    <property type="entry name" value="ASP_GLU_RACEMASE_1"/>
    <property type="match status" value="1"/>
</dbReference>
<protein>
    <recommendedName>
        <fullName evidence="2 7">Glutamate racemase</fullName>
        <ecNumber evidence="2 7">5.1.1.3</ecNumber>
    </recommendedName>
</protein>
<evidence type="ECO:0000256" key="1">
    <source>
        <dbReference type="ARBA" id="ARBA00001602"/>
    </source>
</evidence>
<evidence type="ECO:0000256" key="6">
    <source>
        <dbReference type="ARBA" id="ARBA00023316"/>
    </source>
</evidence>
<dbReference type="InterPro" id="IPR015942">
    <property type="entry name" value="Asp/Glu/hydantoin_racemase"/>
</dbReference>
<keyword evidence="4 7" id="KW-0573">Peptidoglycan synthesis</keyword>
<keyword evidence="9" id="KW-1185">Reference proteome</keyword>
<evidence type="ECO:0000313" key="8">
    <source>
        <dbReference type="EMBL" id="KGD59910.1"/>
    </source>
</evidence>
<evidence type="ECO:0000256" key="3">
    <source>
        <dbReference type="ARBA" id="ARBA00022960"/>
    </source>
</evidence>
<comment type="caution">
    <text evidence="8">The sequence shown here is derived from an EMBL/GenBank/DDBJ whole genome shotgun (WGS) entry which is preliminary data.</text>
</comment>
<dbReference type="HAMAP" id="MF_00258">
    <property type="entry name" value="Glu_racemase"/>
    <property type="match status" value="1"/>
</dbReference>
<comment type="pathway">
    <text evidence="7">Cell wall biogenesis; peptidoglycan biosynthesis.</text>
</comment>
<dbReference type="SUPFAM" id="SSF53681">
    <property type="entry name" value="Aspartate/glutamate racemase"/>
    <property type="match status" value="2"/>
</dbReference>
<evidence type="ECO:0000256" key="4">
    <source>
        <dbReference type="ARBA" id="ARBA00022984"/>
    </source>
</evidence>
<comment type="similarity">
    <text evidence="7">Belongs to the aspartate/glutamate racemases family.</text>
</comment>
<feature type="binding site" evidence="7">
    <location>
        <begin position="43"/>
        <end position="44"/>
    </location>
    <ligand>
        <name>substrate</name>
    </ligand>
</feature>
<evidence type="ECO:0000256" key="7">
    <source>
        <dbReference type="HAMAP-Rule" id="MF_00258"/>
    </source>
</evidence>
<dbReference type="EMBL" id="ARXU01000016">
    <property type="protein sequence ID" value="KGD59910.1"/>
    <property type="molecule type" value="Genomic_DNA"/>
</dbReference>
<dbReference type="PROSITE" id="PS00924">
    <property type="entry name" value="ASP_GLU_RACEMASE_2"/>
    <property type="match status" value="1"/>
</dbReference>
<dbReference type="InterPro" id="IPR004391">
    <property type="entry name" value="Glu_race"/>
</dbReference>
<dbReference type="EC" id="5.1.1.3" evidence="2 7"/>
<proteinExistence type="inferred from homology"/>
<name>A0ABR4W9J7_9GAMM</name>
<dbReference type="PANTHER" id="PTHR21198">
    <property type="entry name" value="GLUTAMATE RACEMASE"/>
    <property type="match status" value="1"/>
</dbReference>
<dbReference type="Gene3D" id="3.40.50.1860">
    <property type="match status" value="2"/>
</dbReference>